<dbReference type="PANTHER" id="PTHR34138:SF1">
    <property type="entry name" value="CELL SHAPE-DETERMINING PROTEIN MREC"/>
    <property type="match status" value="1"/>
</dbReference>
<organism evidence="2 3">
    <name type="scientific">Sulfurimonas hongkongensis</name>
    <dbReference type="NCBI Taxonomy" id="1172190"/>
    <lineage>
        <taxon>Bacteria</taxon>
        <taxon>Pseudomonadati</taxon>
        <taxon>Campylobacterota</taxon>
        <taxon>Epsilonproteobacteria</taxon>
        <taxon>Campylobacterales</taxon>
        <taxon>Sulfurimonadaceae</taxon>
        <taxon>Sulfurimonas</taxon>
    </lineage>
</organism>
<dbReference type="eggNOG" id="COG1792">
    <property type="taxonomic scope" value="Bacteria"/>
</dbReference>
<dbReference type="EMBL" id="AUPZ01000022">
    <property type="protein sequence ID" value="EQB34327.1"/>
    <property type="molecule type" value="Genomic_DNA"/>
</dbReference>
<dbReference type="OrthoDB" id="5372414at2"/>
<protein>
    <submittedName>
        <fullName evidence="2">Rod shape-determining protein MreC</fullName>
    </submittedName>
</protein>
<evidence type="ECO:0000313" key="3">
    <source>
        <dbReference type="Proteomes" id="UP000015520"/>
    </source>
</evidence>
<keyword evidence="3" id="KW-1185">Reference proteome</keyword>
<sequence length="253" mass="28805">MNKELLGFFLLFIALFVSALYYTNTIQGPLISALNYFKSHYHNSTEFVQNSIDKHIFQAKTIASLKDELQSYENNHLVMQQMASEINDLFKANNSEITIDPKVQLVRALSYQKFGDLNRIWLDVDDYNSSKIYGLTYNELVAGIVVPQNKKPLGLLNRDIQSSYAVYVGKTRAPGIAHGNNAKNLVVKFIPAWFKIEVGDEVITSGLDEIFFKGLKVGRVVSVSKSQGYQNALIEPYYESNDPSYFYMIKELR</sequence>
<dbReference type="GO" id="GO:0005886">
    <property type="term" value="C:plasma membrane"/>
    <property type="evidence" value="ECO:0007669"/>
    <property type="project" value="TreeGrafter"/>
</dbReference>
<evidence type="ECO:0000313" key="2">
    <source>
        <dbReference type="EMBL" id="EQB34327.1"/>
    </source>
</evidence>
<dbReference type="InterPro" id="IPR042175">
    <property type="entry name" value="Cell/Rod_MreC_2"/>
</dbReference>
<dbReference type="RefSeq" id="WP_021288544.1">
    <property type="nucleotide sequence ID" value="NZ_AUPZ01000022.1"/>
</dbReference>
<accession>T0JBW6</accession>
<dbReference type="NCBIfam" id="NF010507">
    <property type="entry name" value="PRK13922.10-6"/>
    <property type="match status" value="1"/>
</dbReference>
<dbReference type="InterPro" id="IPR055342">
    <property type="entry name" value="MreC_beta-barrel_core"/>
</dbReference>
<gene>
    <name evidence="2" type="ORF">M947_11560</name>
</gene>
<reference evidence="2 3" key="1">
    <citation type="submission" date="2013-07" db="EMBL/GenBank/DDBJ databases">
        <title>Sulfurimonas hongkongensis AST-10 Genome Sequencing.</title>
        <authorList>
            <person name="Cai L."/>
            <person name="Zhang T."/>
        </authorList>
    </citation>
    <scope>NUCLEOTIDE SEQUENCE [LARGE SCALE GENOMIC DNA]</scope>
    <source>
        <strain evidence="2 3">AST-10</strain>
    </source>
</reference>
<dbReference type="GO" id="GO:0008360">
    <property type="term" value="P:regulation of cell shape"/>
    <property type="evidence" value="ECO:0007669"/>
    <property type="project" value="InterPro"/>
</dbReference>
<evidence type="ECO:0000259" key="1">
    <source>
        <dbReference type="Pfam" id="PF04085"/>
    </source>
</evidence>
<dbReference type="Proteomes" id="UP000015520">
    <property type="component" value="Unassembled WGS sequence"/>
</dbReference>
<comment type="caution">
    <text evidence="2">The sequence shown here is derived from an EMBL/GenBank/DDBJ whole genome shotgun (WGS) entry which is preliminary data.</text>
</comment>
<dbReference type="PANTHER" id="PTHR34138">
    <property type="entry name" value="CELL SHAPE-DETERMINING PROTEIN MREC"/>
    <property type="match status" value="1"/>
</dbReference>
<dbReference type="Pfam" id="PF04085">
    <property type="entry name" value="MreC"/>
    <property type="match status" value="1"/>
</dbReference>
<proteinExistence type="predicted"/>
<dbReference type="AlphaFoldDB" id="T0JBW6"/>
<dbReference type="PATRIC" id="fig|1172190.3.peg.2229"/>
<dbReference type="InterPro" id="IPR007221">
    <property type="entry name" value="MreC"/>
</dbReference>
<dbReference type="Gene3D" id="2.40.10.350">
    <property type="entry name" value="Rod shape-determining protein MreC, domain 2"/>
    <property type="match status" value="1"/>
</dbReference>
<feature type="domain" description="Rod shape-determining protein MreC beta-barrel core" evidence="1">
    <location>
        <begin position="159"/>
        <end position="249"/>
    </location>
</feature>
<name>T0JBW6_9BACT</name>
<dbReference type="STRING" id="1172190.M947_11560"/>